<sequence>MYMGVQDNVFDKVFRGLYSDDIDKFIKQEAPNEYKELFDNLSEKYKKLSGDFGRLKGAWAEFMFASHLRSNVLKNKNKYKSMINNFPDDFEFVAYKRVWSYNSPPMYEPQFQIDIFAESDIDNYSLIGEIKNRKAKFSIQEAKEFQKKAMELIKIEQVKKFALFVFSLNGFNKNALKYLEKQGIAWTMNKDWLIS</sequence>
<evidence type="ECO:0008006" key="3">
    <source>
        <dbReference type="Google" id="ProtNLM"/>
    </source>
</evidence>
<comment type="caution">
    <text evidence="1">The sequence shown here is derived from an EMBL/GenBank/DDBJ whole genome shotgun (WGS) entry which is preliminary data.</text>
</comment>
<accession>A0A1V1NS70</accession>
<protein>
    <recommendedName>
        <fullName evidence="3">DUF234 domain-containing protein</fullName>
    </recommendedName>
</protein>
<gene>
    <name evidence="1" type="ORF">OMM_06047</name>
</gene>
<dbReference type="SUPFAM" id="SSF52980">
    <property type="entry name" value="Restriction endonuclease-like"/>
    <property type="match status" value="1"/>
</dbReference>
<reference evidence="2" key="1">
    <citation type="submission" date="2012-11" db="EMBL/GenBank/DDBJ databases">
        <authorList>
            <person name="Lucero-Rivera Y.E."/>
            <person name="Tovar-Ramirez D."/>
        </authorList>
    </citation>
    <scope>NUCLEOTIDE SEQUENCE [LARGE SCALE GENOMIC DNA]</scope>
    <source>
        <strain evidence="2">Araruama</strain>
    </source>
</reference>
<dbReference type="AlphaFoldDB" id="A0A1V1NS70"/>
<dbReference type="EMBL" id="ATBP01002831">
    <property type="protein sequence ID" value="ETR65427.1"/>
    <property type="molecule type" value="Genomic_DNA"/>
</dbReference>
<proteinExistence type="predicted"/>
<name>A0A1V1NS70_9BACT</name>
<dbReference type="InterPro" id="IPR011335">
    <property type="entry name" value="Restrct_endonuc-II-like"/>
</dbReference>
<dbReference type="Proteomes" id="UP000189670">
    <property type="component" value="Unassembled WGS sequence"/>
</dbReference>
<evidence type="ECO:0000313" key="2">
    <source>
        <dbReference type="Proteomes" id="UP000189670"/>
    </source>
</evidence>
<evidence type="ECO:0000313" key="1">
    <source>
        <dbReference type="EMBL" id="ETR65427.1"/>
    </source>
</evidence>
<organism evidence="1 2">
    <name type="scientific">Candidatus Magnetoglobus multicellularis str. Araruama</name>
    <dbReference type="NCBI Taxonomy" id="890399"/>
    <lineage>
        <taxon>Bacteria</taxon>
        <taxon>Pseudomonadati</taxon>
        <taxon>Thermodesulfobacteriota</taxon>
        <taxon>Desulfobacteria</taxon>
        <taxon>Desulfobacterales</taxon>
        <taxon>Desulfobacteraceae</taxon>
        <taxon>Candidatus Magnetoglobus</taxon>
    </lineage>
</organism>